<protein>
    <submittedName>
        <fullName evidence="2">Uncharacterized protein</fullName>
    </submittedName>
</protein>
<dbReference type="AlphaFoldDB" id="A0A328DT95"/>
<dbReference type="EMBL" id="NQVE01000097">
    <property type="protein sequence ID" value="RAL48882.1"/>
    <property type="molecule type" value="Genomic_DNA"/>
</dbReference>
<feature type="signal peptide" evidence="1">
    <location>
        <begin position="1"/>
        <end position="24"/>
    </location>
</feature>
<keyword evidence="1" id="KW-0732">Signal</keyword>
<dbReference type="Proteomes" id="UP000249390">
    <property type="component" value="Unassembled WGS sequence"/>
</dbReference>
<name>A0A328DT95_9ASTE</name>
<gene>
    <name evidence="2" type="ORF">DM860_001202</name>
</gene>
<organism evidence="2 3">
    <name type="scientific">Cuscuta australis</name>
    <dbReference type="NCBI Taxonomy" id="267555"/>
    <lineage>
        <taxon>Eukaryota</taxon>
        <taxon>Viridiplantae</taxon>
        <taxon>Streptophyta</taxon>
        <taxon>Embryophyta</taxon>
        <taxon>Tracheophyta</taxon>
        <taxon>Spermatophyta</taxon>
        <taxon>Magnoliopsida</taxon>
        <taxon>eudicotyledons</taxon>
        <taxon>Gunneridae</taxon>
        <taxon>Pentapetalae</taxon>
        <taxon>asterids</taxon>
        <taxon>lamiids</taxon>
        <taxon>Solanales</taxon>
        <taxon>Convolvulaceae</taxon>
        <taxon>Cuscuteae</taxon>
        <taxon>Cuscuta</taxon>
        <taxon>Cuscuta subgen. Grammica</taxon>
        <taxon>Cuscuta sect. Cleistogrammica</taxon>
    </lineage>
</organism>
<dbReference type="PANTHER" id="PTHR36616">
    <property type="entry name" value="BNAC07G32700D PROTEIN"/>
    <property type="match status" value="1"/>
</dbReference>
<proteinExistence type="predicted"/>
<keyword evidence="3" id="KW-1185">Reference proteome</keyword>
<comment type="caution">
    <text evidence="2">The sequence shown here is derived from an EMBL/GenBank/DDBJ whole genome shotgun (WGS) entry which is preliminary data.</text>
</comment>
<accession>A0A328DT95</accession>
<evidence type="ECO:0000256" key="1">
    <source>
        <dbReference type="SAM" id="SignalP"/>
    </source>
</evidence>
<evidence type="ECO:0000313" key="2">
    <source>
        <dbReference type="EMBL" id="RAL48882.1"/>
    </source>
</evidence>
<evidence type="ECO:0000313" key="3">
    <source>
        <dbReference type="Proteomes" id="UP000249390"/>
    </source>
</evidence>
<sequence length="174" mass="19853">MLHMFFGVAFSAVPLTLYIPPVRSLNLFVEIMEDLCRESRTYTGRIYPRLRRAWSRIFNSLIRSSISVSGRYEVCPSRGLVRVASGYFYKGRGFPLSKRSDLIAPQWTEGLKLWRSGGDAADRRRRCSVLLFGFQCSATQLLLLLGFRKSQRKGKLDNFNGSEGCLFRDLPLNG</sequence>
<dbReference type="PANTHER" id="PTHR36616:SF4">
    <property type="entry name" value="OS03G0174800 PROTEIN"/>
    <property type="match status" value="1"/>
</dbReference>
<reference evidence="2 3" key="1">
    <citation type="submission" date="2018-06" db="EMBL/GenBank/DDBJ databases">
        <title>The Genome of Cuscuta australis (Dodder) Provides Insight into the Evolution of Plant Parasitism.</title>
        <authorList>
            <person name="Liu H."/>
        </authorList>
    </citation>
    <scope>NUCLEOTIDE SEQUENCE [LARGE SCALE GENOMIC DNA]</scope>
    <source>
        <strain evidence="3">cv. Yunnan</strain>
        <tissue evidence="2">Vines</tissue>
    </source>
</reference>
<feature type="chain" id="PRO_5016389283" evidence="1">
    <location>
        <begin position="25"/>
        <end position="174"/>
    </location>
</feature>